<dbReference type="InterPro" id="IPR039656">
    <property type="entry name" value="SYNRG"/>
</dbReference>
<dbReference type="PANTHER" id="PTHR15463">
    <property type="entry name" value="AP1 GAMMA SUBUNIT BINDING PROTEIN 1"/>
    <property type="match status" value="1"/>
</dbReference>
<reference evidence="3 4" key="1">
    <citation type="submission" date="2021-06" db="EMBL/GenBank/DDBJ databases">
        <title>Caerostris extrusa draft genome.</title>
        <authorList>
            <person name="Kono N."/>
            <person name="Arakawa K."/>
        </authorList>
    </citation>
    <scope>NUCLEOTIDE SEQUENCE [LARGE SCALE GENOMIC DNA]</scope>
</reference>
<feature type="region of interest" description="Disordered" evidence="1">
    <location>
        <begin position="204"/>
        <end position="229"/>
    </location>
</feature>
<name>A0AAV4RXZ6_CAEEX</name>
<accession>A0AAV4RXZ6</accession>
<keyword evidence="4" id="KW-1185">Reference proteome</keyword>
<comment type="caution">
    <text evidence="3">The sequence shown here is derived from an EMBL/GenBank/DDBJ whole genome shotgun (WGS) entry which is preliminary data.</text>
</comment>
<dbReference type="Proteomes" id="UP001054945">
    <property type="component" value="Unassembled WGS sequence"/>
</dbReference>
<dbReference type="AlphaFoldDB" id="A0AAV4RXZ6"/>
<dbReference type="InterPro" id="IPR059024">
    <property type="entry name" value="SYNRG_C"/>
</dbReference>
<dbReference type="GO" id="GO:0030130">
    <property type="term" value="C:clathrin coat of trans-Golgi network vesicle"/>
    <property type="evidence" value="ECO:0007669"/>
    <property type="project" value="TreeGrafter"/>
</dbReference>
<evidence type="ECO:0000256" key="1">
    <source>
        <dbReference type="SAM" id="MobiDB-lite"/>
    </source>
</evidence>
<proteinExistence type="predicted"/>
<dbReference type="PANTHER" id="PTHR15463:SF2">
    <property type="entry name" value="SYNERGIN GAMMA"/>
    <property type="match status" value="1"/>
</dbReference>
<evidence type="ECO:0000313" key="3">
    <source>
        <dbReference type="EMBL" id="GIY26539.1"/>
    </source>
</evidence>
<gene>
    <name evidence="3" type="primary">SYNRG</name>
    <name evidence="3" type="ORF">CEXT_705971</name>
</gene>
<sequence>MSPEEDKYSIFRTLQQVENTDDWGDFSSVATDLMSNVDTKLSDTEEFSQKSETISSELQANPSVFVTSNDSNLDLFKMENPAPIDTTKDDDDFGDFLHAEPPLPTVDAVTSQLKDLNTNFANFDNFKEPINSIEFHQMQLTGPSNNSQLDDEFEPICVQFGIGDLDGGGHSGESKSSLSRQGSIPSLDLKNTFVEGGEGEDYFGEFQSPVPPVNTSSKSPSPAKDVKGPENNGLCNNLLNVNFQNVRSVAPLTDKYSVIRAEERKDEDQHISCWVRCLQSSLNILQNTKKIFNQMSCSSVCNEVLRSEEGENYIKGNDQVWHTICGFFAGSALMPKESSLEFSSAILGRQHQSLWLVSFGH</sequence>
<evidence type="ECO:0000259" key="2">
    <source>
        <dbReference type="Pfam" id="PF25999"/>
    </source>
</evidence>
<protein>
    <submittedName>
        <fullName evidence="3">Synergin gamma</fullName>
    </submittedName>
</protein>
<dbReference type="Pfam" id="PF25999">
    <property type="entry name" value="SYNRG_C"/>
    <property type="match status" value="1"/>
</dbReference>
<evidence type="ECO:0000313" key="4">
    <source>
        <dbReference type="Proteomes" id="UP001054945"/>
    </source>
</evidence>
<organism evidence="3 4">
    <name type="scientific">Caerostris extrusa</name>
    <name type="common">Bark spider</name>
    <name type="synonym">Caerostris bankana</name>
    <dbReference type="NCBI Taxonomy" id="172846"/>
    <lineage>
        <taxon>Eukaryota</taxon>
        <taxon>Metazoa</taxon>
        <taxon>Ecdysozoa</taxon>
        <taxon>Arthropoda</taxon>
        <taxon>Chelicerata</taxon>
        <taxon>Arachnida</taxon>
        <taxon>Araneae</taxon>
        <taxon>Araneomorphae</taxon>
        <taxon>Entelegynae</taxon>
        <taxon>Araneoidea</taxon>
        <taxon>Araneidae</taxon>
        <taxon>Caerostris</taxon>
    </lineage>
</organism>
<feature type="domain" description="Synergin gamma C-terminal" evidence="2">
    <location>
        <begin position="264"/>
        <end position="333"/>
    </location>
</feature>
<dbReference type="EMBL" id="BPLR01008697">
    <property type="protein sequence ID" value="GIY26539.1"/>
    <property type="molecule type" value="Genomic_DNA"/>
</dbReference>